<evidence type="ECO:0000256" key="1">
    <source>
        <dbReference type="SAM" id="Phobius"/>
    </source>
</evidence>
<dbReference type="CDD" id="cd00060">
    <property type="entry name" value="FHA"/>
    <property type="match status" value="1"/>
</dbReference>
<proteinExistence type="predicted"/>
<accession>A0A0B5QKL1</accession>
<evidence type="ECO:0000259" key="2">
    <source>
        <dbReference type="PROSITE" id="PS50006"/>
    </source>
</evidence>
<evidence type="ECO:0000313" key="4">
    <source>
        <dbReference type="Proteomes" id="UP000031866"/>
    </source>
</evidence>
<sequence>MKEENNMNFNNKLLVTMQIINVFIGIIIALICVVAYITIQSIYIRTLIIIIVIGLGIWGFINLYKKLHKEETVQDESNISKIELVNEENEIIRNWDIGERISFLIGKNGRSDEMLIDLSTSIYSKFIENEHAVLNYASGRWYVEDLSESAGVVIQKAADDTKYRIVKDAPCELKRGDILFISKVKLLLR</sequence>
<dbReference type="AlphaFoldDB" id="A0A0B5QKL1"/>
<dbReference type="InterPro" id="IPR008984">
    <property type="entry name" value="SMAD_FHA_dom_sf"/>
</dbReference>
<dbReference type="KEGG" id="cbei:LF65_04937"/>
<gene>
    <name evidence="3" type="ORF">LF65_04937</name>
</gene>
<feature type="domain" description="FHA" evidence="2">
    <location>
        <begin position="103"/>
        <end position="155"/>
    </location>
</feature>
<organism evidence="3 4">
    <name type="scientific">Clostridium beijerinckii</name>
    <name type="common">Clostridium MP</name>
    <dbReference type="NCBI Taxonomy" id="1520"/>
    <lineage>
        <taxon>Bacteria</taxon>
        <taxon>Bacillati</taxon>
        <taxon>Bacillota</taxon>
        <taxon>Clostridia</taxon>
        <taxon>Eubacteriales</taxon>
        <taxon>Clostridiaceae</taxon>
        <taxon>Clostridium</taxon>
    </lineage>
</organism>
<dbReference type="Pfam" id="PF00498">
    <property type="entry name" value="FHA"/>
    <property type="match status" value="1"/>
</dbReference>
<dbReference type="Gene3D" id="2.60.200.20">
    <property type="match status" value="1"/>
</dbReference>
<dbReference type="PROSITE" id="PS50006">
    <property type="entry name" value="FHA_DOMAIN"/>
    <property type="match status" value="1"/>
</dbReference>
<keyword evidence="1" id="KW-1133">Transmembrane helix</keyword>
<dbReference type="SUPFAM" id="SSF49879">
    <property type="entry name" value="SMAD/FHA domain"/>
    <property type="match status" value="1"/>
</dbReference>
<feature type="transmembrane region" description="Helical" evidence="1">
    <location>
        <begin position="12"/>
        <end position="36"/>
    </location>
</feature>
<keyword evidence="1" id="KW-0472">Membrane</keyword>
<feature type="transmembrane region" description="Helical" evidence="1">
    <location>
        <begin position="42"/>
        <end position="61"/>
    </location>
</feature>
<reference evidence="4" key="1">
    <citation type="submission" date="2014-12" db="EMBL/GenBank/DDBJ databases">
        <title>Genome sequence of Clostridium beijerinckii strain 59B.</title>
        <authorList>
            <person name="Little G.T."/>
            <person name="Minton N.P."/>
        </authorList>
    </citation>
    <scope>NUCLEOTIDE SEQUENCE [LARGE SCALE GENOMIC DNA]</scope>
    <source>
        <strain evidence="4">59B</strain>
    </source>
</reference>
<dbReference type="OrthoDB" id="2473431at2"/>
<protein>
    <submittedName>
        <fullName evidence="3">Forkhead-associated protein</fullName>
    </submittedName>
</protein>
<dbReference type="EMBL" id="CP010086">
    <property type="protein sequence ID" value="AJH01466.1"/>
    <property type="molecule type" value="Genomic_DNA"/>
</dbReference>
<dbReference type="STRING" id="1520.LF65_04937"/>
<evidence type="ECO:0000313" key="3">
    <source>
        <dbReference type="EMBL" id="AJH01466.1"/>
    </source>
</evidence>
<dbReference type="Proteomes" id="UP000031866">
    <property type="component" value="Chromosome"/>
</dbReference>
<dbReference type="RefSeq" id="WP_041899897.1">
    <property type="nucleotide sequence ID" value="NZ_CP010086.2"/>
</dbReference>
<name>A0A0B5QKL1_CLOBE</name>
<keyword evidence="1" id="KW-0812">Transmembrane</keyword>
<dbReference type="InterPro" id="IPR000253">
    <property type="entry name" value="FHA_dom"/>
</dbReference>